<accession>L1IEH0</accession>
<reference evidence="4" key="2">
    <citation type="submission" date="2012-11" db="EMBL/GenBank/DDBJ databases">
        <authorList>
            <person name="Kuo A."/>
            <person name="Curtis B.A."/>
            <person name="Tanifuji G."/>
            <person name="Burki F."/>
            <person name="Gruber A."/>
            <person name="Irimia M."/>
            <person name="Maruyama S."/>
            <person name="Arias M.C."/>
            <person name="Ball S.G."/>
            <person name="Gile G.H."/>
            <person name="Hirakawa Y."/>
            <person name="Hopkins J.F."/>
            <person name="Rensing S.A."/>
            <person name="Schmutz J."/>
            <person name="Symeonidi A."/>
            <person name="Elias M."/>
            <person name="Eveleigh R.J."/>
            <person name="Herman E.K."/>
            <person name="Klute M.J."/>
            <person name="Nakayama T."/>
            <person name="Obornik M."/>
            <person name="Reyes-Prieto A."/>
            <person name="Armbrust E.V."/>
            <person name="Aves S.J."/>
            <person name="Beiko R.G."/>
            <person name="Coutinho P."/>
            <person name="Dacks J.B."/>
            <person name="Durnford D.G."/>
            <person name="Fast N.M."/>
            <person name="Green B.R."/>
            <person name="Grisdale C."/>
            <person name="Hempe F."/>
            <person name="Henrissat B."/>
            <person name="Hoppner M.P."/>
            <person name="Ishida K.-I."/>
            <person name="Kim E."/>
            <person name="Koreny L."/>
            <person name="Kroth P.G."/>
            <person name="Liu Y."/>
            <person name="Malik S.-B."/>
            <person name="Maier U.G."/>
            <person name="McRose D."/>
            <person name="Mock T."/>
            <person name="Neilson J.A."/>
            <person name="Onodera N.T."/>
            <person name="Poole A.M."/>
            <person name="Pritham E.J."/>
            <person name="Richards T.A."/>
            <person name="Rocap G."/>
            <person name="Roy S.W."/>
            <person name="Sarai C."/>
            <person name="Schaack S."/>
            <person name="Shirato S."/>
            <person name="Slamovits C.H."/>
            <person name="Spencer D.F."/>
            <person name="Suzuki S."/>
            <person name="Worden A.Z."/>
            <person name="Zauner S."/>
            <person name="Barry K."/>
            <person name="Bell C."/>
            <person name="Bharti A.K."/>
            <person name="Crow J.A."/>
            <person name="Grimwood J."/>
            <person name="Kramer R."/>
            <person name="Lindquist E."/>
            <person name="Lucas S."/>
            <person name="Salamov A."/>
            <person name="McFadden G.I."/>
            <person name="Lane C.E."/>
            <person name="Keeling P.J."/>
            <person name="Gray M.W."/>
            <person name="Grigoriev I.V."/>
            <person name="Archibald J.M."/>
        </authorList>
    </citation>
    <scope>NUCLEOTIDE SEQUENCE</scope>
    <source>
        <strain evidence="4">CCMP2712</strain>
    </source>
</reference>
<gene>
    <name evidence="2" type="ORF">GUITHDRAFT_119579</name>
</gene>
<feature type="region of interest" description="Disordered" evidence="1">
    <location>
        <begin position="335"/>
        <end position="356"/>
    </location>
</feature>
<feature type="region of interest" description="Disordered" evidence="1">
    <location>
        <begin position="203"/>
        <end position="230"/>
    </location>
</feature>
<dbReference type="Proteomes" id="UP000011087">
    <property type="component" value="Unassembled WGS sequence"/>
</dbReference>
<reference evidence="3" key="3">
    <citation type="submission" date="2015-06" db="UniProtKB">
        <authorList>
            <consortium name="EnsemblProtists"/>
        </authorList>
    </citation>
    <scope>IDENTIFICATION</scope>
</reference>
<evidence type="ECO:0000256" key="1">
    <source>
        <dbReference type="SAM" id="MobiDB-lite"/>
    </source>
</evidence>
<dbReference type="GeneID" id="17290981"/>
<keyword evidence="4" id="KW-1185">Reference proteome</keyword>
<dbReference type="PaxDb" id="55529-EKX34230"/>
<evidence type="ECO:0000313" key="2">
    <source>
        <dbReference type="EMBL" id="EKX34230.1"/>
    </source>
</evidence>
<dbReference type="EMBL" id="JH993115">
    <property type="protein sequence ID" value="EKX34230.1"/>
    <property type="molecule type" value="Genomic_DNA"/>
</dbReference>
<evidence type="ECO:0000313" key="3">
    <source>
        <dbReference type="EnsemblProtists" id="EKX34230"/>
    </source>
</evidence>
<organism evidence="2">
    <name type="scientific">Guillardia theta (strain CCMP2712)</name>
    <name type="common">Cryptophyte</name>
    <dbReference type="NCBI Taxonomy" id="905079"/>
    <lineage>
        <taxon>Eukaryota</taxon>
        <taxon>Cryptophyceae</taxon>
        <taxon>Pyrenomonadales</taxon>
        <taxon>Geminigeraceae</taxon>
        <taxon>Guillardia</taxon>
    </lineage>
</organism>
<protein>
    <submittedName>
        <fullName evidence="2 3">Uncharacterized protein</fullName>
    </submittedName>
</protein>
<proteinExistence type="predicted"/>
<dbReference type="HOGENOM" id="CLU_076756_0_0_1"/>
<sequence>MVRPSASPASKAVALAFAQAVSRAVPASLSHLFIPRKGRLSLYDALRDCIPAAARSAEQTFGGYGVREVEFNKVLEHNGFTKIRDRCILPDDVEATDFSRSSSARYFFSNRRWRNPDDPHELQELRQAWLKLRQLACRLGADVSLEALEQCCRERYGAWAEMTVNWSKAPRRVYRKARTGMKGGRGAGEECKQGMEGTMMNAAGVASESRAEEAWSPATWSSGEEAAESLEEAGAVQGIMVEDKRSEASLCARLWGRGKERMQEETGIEGPYGSREPSFWSSGEEENREAGSFLPVQNDVASIQSEPWELHLLGEAREEEESWQEEELAFEGWWETPEESTGLGRAVWSGGERGSA</sequence>
<feature type="region of interest" description="Disordered" evidence="1">
    <location>
        <begin position="262"/>
        <end position="282"/>
    </location>
</feature>
<dbReference type="AlphaFoldDB" id="L1IEH0"/>
<name>L1IEH0_GUITC</name>
<dbReference type="KEGG" id="gtt:GUITHDRAFT_119579"/>
<dbReference type="RefSeq" id="XP_005821210.1">
    <property type="nucleotide sequence ID" value="XM_005821153.1"/>
</dbReference>
<reference evidence="2 4" key="1">
    <citation type="journal article" date="2012" name="Nature">
        <title>Algal genomes reveal evolutionary mosaicism and the fate of nucleomorphs.</title>
        <authorList>
            <consortium name="DOE Joint Genome Institute"/>
            <person name="Curtis B.A."/>
            <person name="Tanifuji G."/>
            <person name="Burki F."/>
            <person name="Gruber A."/>
            <person name="Irimia M."/>
            <person name="Maruyama S."/>
            <person name="Arias M.C."/>
            <person name="Ball S.G."/>
            <person name="Gile G.H."/>
            <person name="Hirakawa Y."/>
            <person name="Hopkins J.F."/>
            <person name="Kuo A."/>
            <person name="Rensing S.A."/>
            <person name="Schmutz J."/>
            <person name="Symeonidi A."/>
            <person name="Elias M."/>
            <person name="Eveleigh R.J."/>
            <person name="Herman E.K."/>
            <person name="Klute M.J."/>
            <person name="Nakayama T."/>
            <person name="Obornik M."/>
            <person name="Reyes-Prieto A."/>
            <person name="Armbrust E.V."/>
            <person name="Aves S.J."/>
            <person name="Beiko R.G."/>
            <person name="Coutinho P."/>
            <person name="Dacks J.B."/>
            <person name="Durnford D.G."/>
            <person name="Fast N.M."/>
            <person name="Green B.R."/>
            <person name="Grisdale C.J."/>
            <person name="Hempel F."/>
            <person name="Henrissat B."/>
            <person name="Hoppner M.P."/>
            <person name="Ishida K."/>
            <person name="Kim E."/>
            <person name="Koreny L."/>
            <person name="Kroth P.G."/>
            <person name="Liu Y."/>
            <person name="Malik S.B."/>
            <person name="Maier U.G."/>
            <person name="McRose D."/>
            <person name="Mock T."/>
            <person name="Neilson J.A."/>
            <person name="Onodera N.T."/>
            <person name="Poole A.M."/>
            <person name="Pritham E.J."/>
            <person name="Richards T.A."/>
            <person name="Rocap G."/>
            <person name="Roy S.W."/>
            <person name="Sarai C."/>
            <person name="Schaack S."/>
            <person name="Shirato S."/>
            <person name="Slamovits C.H."/>
            <person name="Spencer D.F."/>
            <person name="Suzuki S."/>
            <person name="Worden A.Z."/>
            <person name="Zauner S."/>
            <person name="Barry K."/>
            <person name="Bell C."/>
            <person name="Bharti A.K."/>
            <person name="Crow J.A."/>
            <person name="Grimwood J."/>
            <person name="Kramer R."/>
            <person name="Lindquist E."/>
            <person name="Lucas S."/>
            <person name="Salamov A."/>
            <person name="McFadden G.I."/>
            <person name="Lane C.E."/>
            <person name="Keeling P.J."/>
            <person name="Gray M.W."/>
            <person name="Grigoriev I.V."/>
            <person name="Archibald J.M."/>
        </authorList>
    </citation>
    <scope>NUCLEOTIDE SEQUENCE</scope>
    <source>
        <strain evidence="2 4">CCMP2712</strain>
    </source>
</reference>
<evidence type="ECO:0000313" key="4">
    <source>
        <dbReference type="Proteomes" id="UP000011087"/>
    </source>
</evidence>
<dbReference type="EnsemblProtists" id="EKX34230">
    <property type="protein sequence ID" value="EKX34230"/>
    <property type="gene ID" value="GUITHDRAFT_119579"/>
</dbReference>